<evidence type="ECO:0000313" key="1">
    <source>
        <dbReference type="EMBL" id="KKL05219.1"/>
    </source>
</evidence>
<comment type="caution">
    <text evidence="1">The sequence shown here is derived from an EMBL/GenBank/DDBJ whole genome shotgun (WGS) entry which is preliminary data.</text>
</comment>
<organism evidence="1">
    <name type="scientific">marine sediment metagenome</name>
    <dbReference type="NCBI Taxonomy" id="412755"/>
    <lineage>
        <taxon>unclassified sequences</taxon>
        <taxon>metagenomes</taxon>
        <taxon>ecological metagenomes</taxon>
    </lineage>
</organism>
<dbReference type="EMBL" id="LAZR01044208">
    <property type="protein sequence ID" value="KKL05219.1"/>
    <property type="molecule type" value="Genomic_DNA"/>
</dbReference>
<accession>A0A0F9A6Q4</accession>
<sequence>MHKTDYKSKKIEYEESTAPKIVIDDEPVQVSHDSDAGEYNAGELPYRSFKTVKELAEAVVDQRLQPGQDGGA</sequence>
<dbReference type="AlphaFoldDB" id="A0A0F9A6Q4"/>
<reference evidence="1" key="1">
    <citation type="journal article" date="2015" name="Nature">
        <title>Complex archaea that bridge the gap between prokaryotes and eukaryotes.</title>
        <authorList>
            <person name="Spang A."/>
            <person name="Saw J.H."/>
            <person name="Jorgensen S.L."/>
            <person name="Zaremba-Niedzwiedzka K."/>
            <person name="Martijn J."/>
            <person name="Lind A.E."/>
            <person name="van Eijk R."/>
            <person name="Schleper C."/>
            <person name="Guy L."/>
            <person name="Ettema T.J."/>
        </authorList>
    </citation>
    <scope>NUCLEOTIDE SEQUENCE</scope>
</reference>
<proteinExistence type="predicted"/>
<gene>
    <name evidence="1" type="ORF">LCGC14_2608240</name>
</gene>
<dbReference type="Gene3D" id="3.30.1880.10">
    <property type="entry name" value="protein ne1242 domain like"/>
    <property type="match status" value="1"/>
</dbReference>
<dbReference type="InterPro" id="IPR023199">
    <property type="entry name" value="GriE/MELC1_sf"/>
</dbReference>
<name>A0A0F9A6Q4_9ZZZZ</name>
<protein>
    <submittedName>
        <fullName evidence="1">Uncharacterized protein</fullName>
    </submittedName>
</protein>